<feature type="region of interest" description="Disordered" evidence="1">
    <location>
        <begin position="28"/>
        <end position="107"/>
    </location>
</feature>
<dbReference type="Proteomes" id="UP001360953">
    <property type="component" value="Unassembled WGS sequence"/>
</dbReference>
<sequence length="125" mass="13720">MSFAVRVSVLVGFGCRPAVLLVGTGSRPECRSQPVKLPPSIPIPGSEDLSKERLKQTSFKTCSRTKKEETKYGVEHNPHPTAPKRPDNHHLIPVPIPNSRAAKQQKTMVDTRIELVTLGSLTSAR</sequence>
<feature type="compositionally biased region" description="Basic and acidic residues" evidence="1">
    <location>
        <begin position="65"/>
        <end position="90"/>
    </location>
</feature>
<accession>A0ABR1L599</accession>
<dbReference type="GeneID" id="92035546"/>
<gene>
    <name evidence="2" type="ORF">J3D65DRAFT_662766</name>
</gene>
<organism evidence="2 3">
    <name type="scientific">Phyllosticta citribraziliensis</name>
    <dbReference type="NCBI Taxonomy" id="989973"/>
    <lineage>
        <taxon>Eukaryota</taxon>
        <taxon>Fungi</taxon>
        <taxon>Dikarya</taxon>
        <taxon>Ascomycota</taxon>
        <taxon>Pezizomycotina</taxon>
        <taxon>Dothideomycetes</taxon>
        <taxon>Dothideomycetes incertae sedis</taxon>
        <taxon>Botryosphaeriales</taxon>
        <taxon>Phyllostictaceae</taxon>
        <taxon>Phyllosticta</taxon>
    </lineage>
</organism>
<dbReference type="EMBL" id="JBBPEH010000015">
    <property type="protein sequence ID" value="KAK7529850.1"/>
    <property type="molecule type" value="Genomic_DNA"/>
</dbReference>
<reference evidence="2 3" key="1">
    <citation type="submission" date="2024-04" db="EMBL/GenBank/DDBJ databases">
        <title>Phyllosticta paracitricarpa is synonymous to the EU quarantine fungus P. citricarpa based on phylogenomic analyses.</title>
        <authorList>
            <consortium name="Lawrence Berkeley National Laboratory"/>
            <person name="Van ingen-buijs V.A."/>
            <person name="Van westerhoven A.C."/>
            <person name="Haridas S."/>
            <person name="Skiadas P."/>
            <person name="Martin F."/>
            <person name="Groenewald J.Z."/>
            <person name="Crous P.W."/>
            <person name="Seidl M.F."/>
        </authorList>
    </citation>
    <scope>NUCLEOTIDE SEQUENCE [LARGE SCALE GENOMIC DNA]</scope>
    <source>
        <strain evidence="2 3">CPC 17464</strain>
    </source>
</reference>
<evidence type="ECO:0000256" key="1">
    <source>
        <dbReference type="SAM" id="MobiDB-lite"/>
    </source>
</evidence>
<comment type="caution">
    <text evidence="2">The sequence shown here is derived from an EMBL/GenBank/DDBJ whole genome shotgun (WGS) entry which is preliminary data.</text>
</comment>
<name>A0ABR1L599_9PEZI</name>
<evidence type="ECO:0000313" key="2">
    <source>
        <dbReference type="EMBL" id="KAK7529850.1"/>
    </source>
</evidence>
<evidence type="ECO:0000313" key="3">
    <source>
        <dbReference type="Proteomes" id="UP001360953"/>
    </source>
</evidence>
<dbReference type="RefSeq" id="XP_066650216.1">
    <property type="nucleotide sequence ID" value="XM_066802640.1"/>
</dbReference>
<keyword evidence="3" id="KW-1185">Reference proteome</keyword>
<protein>
    <recommendedName>
        <fullName evidence="4">Secreted protein</fullName>
    </recommendedName>
</protein>
<proteinExistence type="predicted"/>
<evidence type="ECO:0008006" key="4">
    <source>
        <dbReference type="Google" id="ProtNLM"/>
    </source>
</evidence>